<evidence type="ECO:0000256" key="1">
    <source>
        <dbReference type="SAM" id="Phobius"/>
    </source>
</evidence>
<accession>A0AAD4MIB5</accession>
<reference evidence="2" key="1">
    <citation type="submission" date="2022-01" db="EMBL/GenBank/DDBJ databases">
        <title>Genome Sequence Resource for Two Populations of Ditylenchus destructor, the Migratory Endoparasitic Phytonematode.</title>
        <authorList>
            <person name="Zhang H."/>
            <person name="Lin R."/>
            <person name="Xie B."/>
        </authorList>
    </citation>
    <scope>NUCLEOTIDE SEQUENCE</scope>
    <source>
        <strain evidence="2">BazhouSP</strain>
    </source>
</reference>
<feature type="transmembrane region" description="Helical" evidence="1">
    <location>
        <begin position="12"/>
        <end position="30"/>
    </location>
</feature>
<keyword evidence="3" id="KW-1185">Reference proteome</keyword>
<comment type="caution">
    <text evidence="2">The sequence shown here is derived from an EMBL/GenBank/DDBJ whole genome shotgun (WGS) entry which is preliminary data.</text>
</comment>
<protein>
    <submittedName>
        <fullName evidence="2">Uncharacterized protein</fullName>
    </submittedName>
</protein>
<organism evidence="2 3">
    <name type="scientific">Ditylenchus destructor</name>
    <dbReference type="NCBI Taxonomy" id="166010"/>
    <lineage>
        <taxon>Eukaryota</taxon>
        <taxon>Metazoa</taxon>
        <taxon>Ecdysozoa</taxon>
        <taxon>Nematoda</taxon>
        <taxon>Chromadorea</taxon>
        <taxon>Rhabditida</taxon>
        <taxon>Tylenchina</taxon>
        <taxon>Tylenchomorpha</taxon>
        <taxon>Sphaerularioidea</taxon>
        <taxon>Anguinidae</taxon>
        <taxon>Anguininae</taxon>
        <taxon>Ditylenchus</taxon>
    </lineage>
</organism>
<gene>
    <name evidence="2" type="ORF">DdX_20271</name>
</gene>
<evidence type="ECO:0000313" key="2">
    <source>
        <dbReference type="EMBL" id="KAI1694158.1"/>
    </source>
</evidence>
<name>A0AAD4MIB5_9BILA</name>
<sequence>MSTTGSLPYVPYLNLVATIGCVICRVVTIYTMSKVVYHRFRGSNTYPRVRIVSPMVIMFLSISVCCALTTLPYYLYTMVKWSPGMFGMDVARTCPQSLRPIPFEKLKLSGVLYVETREFEY</sequence>
<dbReference type="EMBL" id="JAKKPZ010000545">
    <property type="protein sequence ID" value="KAI1694158.1"/>
    <property type="molecule type" value="Genomic_DNA"/>
</dbReference>
<dbReference type="AlphaFoldDB" id="A0AAD4MIB5"/>
<dbReference type="Proteomes" id="UP001201812">
    <property type="component" value="Unassembled WGS sequence"/>
</dbReference>
<evidence type="ECO:0000313" key="3">
    <source>
        <dbReference type="Proteomes" id="UP001201812"/>
    </source>
</evidence>
<keyword evidence="1" id="KW-0812">Transmembrane</keyword>
<keyword evidence="1" id="KW-0472">Membrane</keyword>
<proteinExistence type="predicted"/>
<keyword evidence="1" id="KW-1133">Transmembrane helix</keyword>
<feature type="transmembrane region" description="Helical" evidence="1">
    <location>
        <begin position="51"/>
        <end position="76"/>
    </location>
</feature>